<organism evidence="6 7">
    <name type="scientific">Kribbella sancticallisti</name>
    <dbReference type="NCBI Taxonomy" id="460087"/>
    <lineage>
        <taxon>Bacteria</taxon>
        <taxon>Bacillati</taxon>
        <taxon>Actinomycetota</taxon>
        <taxon>Actinomycetes</taxon>
        <taxon>Propionibacteriales</taxon>
        <taxon>Kribbellaceae</taxon>
        <taxon>Kribbella</taxon>
    </lineage>
</organism>
<evidence type="ECO:0000256" key="2">
    <source>
        <dbReference type="ARBA" id="ARBA00011355"/>
    </source>
</evidence>
<name>A0ABP4PYK4_9ACTN</name>
<dbReference type="Pfam" id="PF01012">
    <property type="entry name" value="ETF"/>
    <property type="match status" value="2"/>
</dbReference>
<dbReference type="SMART" id="SM00893">
    <property type="entry name" value="ETF"/>
    <property type="match status" value="2"/>
</dbReference>
<dbReference type="InterPro" id="IPR014731">
    <property type="entry name" value="ETF_asu_C"/>
</dbReference>
<proteinExistence type="predicted"/>
<dbReference type="Proteomes" id="UP001500393">
    <property type="component" value="Unassembled WGS sequence"/>
</dbReference>
<dbReference type="InterPro" id="IPR029035">
    <property type="entry name" value="DHS-like_NAD/FAD-binding_dom"/>
</dbReference>
<dbReference type="PANTHER" id="PTHR21294:SF17">
    <property type="entry name" value="PROTEIN FIXA"/>
    <property type="match status" value="1"/>
</dbReference>
<evidence type="ECO:0000256" key="1">
    <source>
        <dbReference type="ARBA" id="ARBA00001974"/>
    </source>
</evidence>
<dbReference type="RefSeq" id="WP_344218550.1">
    <property type="nucleotide sequence ID" value="NZ_BAAAOS010000038.1"/>
</dbReference>
<dbReference type="PANTHER" id="PTHR21294">
    <property type="entry name" value="ELECTRON TRANSFER FLAVOPROTEIN BETA-SUBUNIT"/>
    <property type="match status" value="1"/>
</dbReference>
<dbReference type="InterPro" id="IPR014729">
    <property type="entry name" value="Rossmann-like_a/b/a_fold"/>
</dbReference>
<dbReference type="Gene3D" id="3.40.50.620">
    <property type="entry name" value="HUPs"/>
    <property type="match status" value="2"/>
</dbReference>
<accession>A0ABP4PYK4</accession>
<dbReference type="InterPro" id="IPR012255">
    <property type="entry name" value="ETF_b"/>
</dbReference>
<dbReference type="Pfam" id="PF00766">
    <property type="entry name" value="ETF_alpha"/>
    <property type="match status" value="1"/>
</dbReference>
<gene>
    <name evidence="6" type="ORF">GCM10009789_53290</name>
</gene>
<dbReference type="InterPro" id="IPR014730">
    <property type="entry name" value="ETF_a/b_N"/>
</dbReference>
<comment type="subunit">
    <text evidence="2">Heterodimer of an alpha and a beta subunit.</text>
</comment>
<sequence>MTTRPLNLTALVKQVPKGDHSGRLDADGRLERAGAVAEMNPWCRRAVAQAVRLAGESGGRSTVVTMGPPTATDVLLEALAWGIDDAVHLSDPALAGSDCLVTARALAATVTVDSQADLILVGASSVDGSTGAVGAMIAELLGLPYVGPVLEIEPEQDGPAVRLRATVQHDDWTESVLVDLPAVVAVAERSCPPCKAPAETWPTADAIRRLTTADLAPAAAPSVSPLSASTPVADREAGRWGLAGSPTKVAGVRPVALTREPVIFRGSPQVQASRAIAELLARGCLDQLDLQAESEEFVPLQRVGDAERPEVVVLVGAGPEEGTRALVGAAAVLAAGAGGSVTAVRTDGGTDAPELSRWGADAVVTLTGDEPRPAAAALSEWLAARSPWAVLGAALPWDREVLARLAVAFGAGLMSDLVSLTVDGDRLIGLKPSGGGTLAEIVSYGSPQIATLRTGLLPLRRPRSAGRPPHSVLEVKPDDAIQRADRRTGGEGDALDRAEVVIGVGRGVDPTQYAELEPVRVLLGAELAATRKVTDQGWLPHGRQLGITGRSVAPRMYFAVGLSGNQNHLVGASRAGTVLAINTDPAAEIFAHCDVGLVADWQEVMPYLVDGLSLVDGLRDRGATAD</sequence>
<protein>
    <recommendedName>
        <fullName evidence="4">Electron transfer flavoprotein small subunit</fullName>
    </recommendedName>
</protein>
<evidence type="ECO:0000256" key="4">
    <source>
        <dbReference type="ARBA" id="ARBA00042002"/>
    </source>
</evidence>
<dbReference type="EMBL" id="BAAAOS010000038">
    <property type="protein sequence ID" value="GAA1592570.1"/>
    <property type="molecule type" value="Genomic_DNA"/>
</dbReference>
<evidence type="ECO:0000313" key="7">
    <source>
        <dbReference type="Proteomes" id="UP001500393"/>
    </source>
</evidence>
<comment type="cofactor">
    <cofactor evidence="1">
        <name>FAD</name>
        <dbReference type="ChEBI" id="CHEBI:57692"/>
    </cofactor>
</comment>
<dbReference type="SUPFAM" id="SSF52467">
    <property type="entry name" value="DHS-like NAD/FAD-binding domain"/>
    <property type="match status" value="1"/>
</dbReference>
<comment type="function">
    <text evidence="3">The electron transfer flavoprotein serves as a specific electron acceptor for other dehydrogenases. It transfers the electrons to the main respiratory chain via ETF-ubiquinone oxidoreductase (ETF dehydrogenase).</text>
</comment>
<evidence type="ECO:0000313" key="6">
    <source>
        <dbReference type="EMBL" id="GAA1592570.1"/>
    </source>
</evidence>
<comment type="caution">
    <text evidence="6">The sequence shown here is derived from an EMBL/GenBank/DDBJ whole genome shotgun (WGS) entry which is preliminary data.</text>
</comment>
<reference evidence="7" key="1">
    <citation type="journal article" date="2019" name="Int. J. Syst. Evol. Microbiol.">
        <title>The Global Catalogue of Microorganisms (GCM) 10K type strain sequencing project: providing services to taxonomists for standard genome sequencing and annotation.</title>
        <authorList>
            <consortium name="The Broad Institute Genomics Platform"/>
            <consortium name="The Broad Institute Genome Sequencing Center for Infectious Disease"/>
            <person name="Wu L."/>
            <person name="Ma J."/>
        </authorList>
    </citation>
    <scope>NUCLEOTIDE SEQUENCE [LARGE SCALE GENOMIC DNA]</scope>
    <source>
        <strain evidence="7">JCM 14969</strain>
    </source>
</reference>
<evidence type="ECO:0000256" key="3">
    <source>
        <dbReference type="ARBA" id="ARBA00025649"/>
    </source>
</evidence>
<dbReference type="SUPFAM" id="SSF52402">
    <property type="entry name" value="Adenine nucleotide alpha hydrolases-like"/>
    <property type="match status" value="2"/>
</dbReference>
<dbReference type="Gene3D" id="3.40.50.1220">
    <property type="entry name" value="TPP-binding domain"/>
    <property type="match status" value="1"/>
</dbReference>
<feature type="domain" description="Electron transfer flavoprotein alpha/beta-subunit N-terminal" evidence="5">
    <location>
        <begin position="27"/>
        <end position="219"/>
    </location>
</feature>
<evidence type="ECO:0000259" key="5">
    <source>
        <dbReference type="SMART" id="SM00893"/>
    </source>
</evidence>
<feature type="domain" description="Electron transfer flavoprotein alpha/beta-subunit N-terminal" evidence="5">
    <location>
        <begin position="311"/>
        <end position="486"/>
    </location>
</feature>
<keyword evidence="7" id="KW-1185">Reference proteome</keyword>